<dbReference type="EMBL" id="UYRT01081568">
    <property type="protein sequence ID" value="VDN24636.1"/>
    <property type="molecule type" value="Genomic_DNA"/>
</dbReference>
<accession>A0A183E166</accession>
<reference evidence="4" key="1">
    <citation type="submission" date="2016-06" db="UniProtKB">
        <authorList>
            <consortium name="WormBaseParasite"/>
        </authorList>
    </citation>
    <scope>IDENTIFICATION</scope>
</reference>
<sequence>MAVSDFLKDLPTSDGANFTTSQKCTIAQCARIGNEKHVICDQKPILLKFLKTTWIESVCANRESSPSSHSERKRPSEACNGMAEETDEGDEARGSKTRRTE</sequence>
<protein>
    <submittedName>
        <fullName evidence="2 4">Uncharacterized protein</fullName>
    </submittedName>
</protein>
<evidence type="ECO:0000313" key="3">
    <source>
        <dbReference type="Proteomes" id="UP000271098"/>
    </source>
</evidence>
<gene>
    <name evidence="2" type="ORF">GPUH_LOCUS14707</name>
</gene>
<dbReference type="Proteomes" id="UP000271098">
    <property type="component" value="Unassembled WGS sequence"/>
</dbReference>
<organism evidence="4">
    <name type="scientific">Gongylonema pulchrum</name>
    <dbReference type="NCBI Taxonomy" id="637853"/>
    <lineage>
        <taxon>Eukaryota</taxon>
        <taxon>Metazoa</taxon>
        <taxon>Ecdysozoa</taxon>
        <taxon>Nematoda</taxon>
        <taxon>Chromadorea</taxon>
        <taxon>Rhabditida</taxon>
        <taxon>Spirurina</taxon>
        <taxon>Spiruromorpha</taxon>
        <taxon>Spiruroidea</taxon>
        <taxon>Gongylonematidae</taxon>
        <taxon>Gongylonema</taxon>
    </lineage>
</organism>
<evidence type="ECO:0000313" key="4">
    <source>
        <dbReference type="WBParaSite" id="GPUH_0001472601-mRNA-1"/>
    </source>
</evidence>
<feature type="compositionally biased region" description="Basic and acidic residues" evidence="1">
    <location>
        <begin position="91"/>
        <end position="101"/>
    </location>
</feature>
<evidence type="ECO:0000256" key="1">
    <source>
        <dbReference type="SAM" id="MobiDB-lite"/>
    </source>
</evidence>
<dbReference type="WBParaSite" id="GPUH_0001472601-mRNA-1">
    <property type="protein sequence ID" value="GPUH_0001472601-mRNA-1"/>
    <property type="gene ID" value="GPUH_0001472601"/>
</dbReference>
<dbReference type="OrthoDB" id="8598182at2759"/>
<evidence type="ECO:0000313" key="2">
    <source>
        <dbReference type="EMBL" id="VDN24636.1"/>
    </source>
</evidence>
<keyword evidence="3" id="KW-1185">Reference proteome</keyword>
<reference evidence="2 3" key="2">
    <citation type="submission" date="2018-11" db="EMBL/GenBank/DDBJ databases">
        <authorList>
            <consortium name="Pathogen Informatics"/>
        </authorList>
    </citation>
    <scope>NUCLEOTIDE SEQUENCE [LARGE SCALE GENOMIC DNA]</scope>
</reference>
<proteinExistence type="predicted"/>
<feature type="region of interest" description="Disordered" evidence="1">
    <location>
        <begin position="60"/>
        <end position="101"/>
    </location>
</feature>
<dbReference type="AlphaFoldDB" id="A0A183E166"/>
<name>A0A183E166_9BILA</name>